<comment type="caution">
    <text evidence="2">The sequence shown here is derived from an EMBL/GenBank/DDBJ whole genome shotgun (WGS) entry which is preliminary data.</text>
</comment>
<evidence type="ECO:0000313" key="3">
    <source>
        <dbReference type="Proteomes" id="UP000516437"/>
    </source>
</evidence>
<evidence type="ECO:0000313" key="2">
    <source>
        <dbReference type="EMBL" id="KAB1221636.1"/>
    </source>
</evidence>
<dbReference type="Proteomes" id="UP000516437">
    <property type="component" value="Chromosome 2"/>
</dbReference>
<dbReference type="PANTHER" id="PTHR34360:SF1">
    <property type="entry name" value="OS08G0519400 PROTEIN"/>
    <property type="match status" value="1"/>
</dbReference>
<feature type="signal peptide" evidence="1">
    <location>
        <begin position="1"/>
        <end position="28"/>
    </location>
</feature>
<dbReference type="OrthoDB" id="2017695at2759"/>
<dbReference type="PANTHER" id="PTHR34360">
    <property type="entry name" value="OS08G0519400 PROTEIN"/>
    <property type="match status" value="1"/>
</dbReference>
<gene>
    <name evidence="2" type="ORF">CJ030_MR2G024055</name>
</gene>
<dbReference type="AlphaFoldDB" id="A0A6A1WBD2"/>
<reference evidence="2 3" key="1">
    <citation type="journal article" date="2019" name="Plant Biotechnol. J.">
        <title>The red bayberry genome and genetic basis of sex determination.</title>
        <authorList>
            <person name="Jia H.M."/>
            <person name="Jia H.J."/>
            <person name="Cai Q.L."/>
            <person name="Wang Y."/>
            <person name="Zhao H.B."/>
            <person name="Yang W.F."/>
            <person name="Wang G.Y."/>
            <person name="Li Y.H."/>
            <person name="Zhan D.L."/>
            <person name="Shen Y.T."/>
            <person name="Niu Q.F."/>
            <person name="Chang L."/>
            <person name="Qiu J."/>
            <person name="Zhao L."/>
            <person name="Xie H.B."/>
            <person name="Fu W.Y."/>
            <person name="Jin J."/>
            <person name="Li X.W."/>
            <person name="Jiao Y."/>
            <person name="Zhou C.C."/>
            <person name="Tu T."/>
            <person name="Chai C.Y."/>
            <person name="Gao J.L."/>
            <person name="Fan L.J."/>
            <person name="van de Weg E."/>
            <person name="Wang J.Y."/>
            <person name="Gao Z.S."/>
        </authorList>
    </citation>
    <scope>NUCLEOTIDE SEQUENCE [LARGE SCALE GENOMIC DNA]</scope>
    <source>
        <tissue evidence="2">Leaves</tissue>
    </source>
</reference>
<name>A0A6A1WBD2_9ROSI</name>
<accession>A0A6A1WBD2</accession>
<protein>
    <submittedName>
        <fullName evidence="2">Uncharacterized protein</fullName>
    </submittedName>
</protein>
<keyword evidence="1" id="KW-0732">Signal</keyword>
<feature type="chain" id="PRO_5025680468" evidence="1">
    <location>
        <begin position="29"/>
        <end position="226"/>
    </location>
</feature>
<dbReference type="Gene3D" id="1.20.5.170">
    <property type="match status" value="1"/>
</dbReference>
<sequence>MAAKKLLLRFFLFSCLIYSPTFFTRITAESPLREPDSLDSHSLKSELNHLKSWISILESTIEERNHELSSKDESIGQMERIIQEKSDIIASLQSEIEFFQTYMLMHWNEHGRPTFHSIIQKALEHKAEIKRWAEPHIETITTVTAYTLKCRIWHMMFNVVFDITVFSAGDVCSIDGSSRVRRATKSSIVLHVIKVQKMVDPCIQEAKKSTQPYFDQLNILAEHFLE</sequence>
<dbReference type="EMBL" id="RXIC02000020">
    <property type="protein sequence ID" value="KAB1221636.1"/>
    <property type="molecule type" value="Genomic_DNA"/>
</dbReference>
<keyword evidence="3" id="KW-1185">Reference proteome</keyword>
<evidence type="ECO:0000256" key="1">
    <source>
        <dbReference type="SAM" id="SignalP"/>
    </source>
</evidence>
<organism evidence="2 3">
    <name type="scientific">Morella rubra</name>
    <name type="common">Chinese bayberry</name>
    <dbReference type="NCBI Taxonomy" id="262757"/>
    <lineage>
        <taxon>Eukaryota</taxon>
        <taxon>Viridiplantae</taxon>
        <taxon>Streptophyta</taxon>
        <taxon>Embryophyta</taxon>
        <taxon>Tracheophyta</taxon>
        <taxon>Spermatophyta</taxon>
        <taxon>Magnoliopsida</taxon>
        <taxon>eudicotyledons</taxon>
        <taxon>Gunneridae</taxon>
        <taxon>Pentapetalae</taxon>
        <taxon>rosids</taxon>
        <taxon>fabids</taxon>
        <taxon>Fagales</taxon>
        <taxon>Myricaceae</taxon>
        <taxon>Morella</taxon>
    </lineage>
</organism>
<proteinExistence type="predicted"/>